<keyword evidence="3" id="KW-0820">tRNA-binding</keyword>
<feature type="binding site" evidence="3">
    <location>
        <begin position="7"/>
        <end position="20"/>
    </location>
    <ligand>
        <name>ATP</name>
        <dbReference type="ChEBI" id="CHEBI:30616"/>
    </ligand>
</feature>
<feature type="binding site" evidence="3">
    <location>
        <position position="101"/>
    </location>
    <ligand>
        <name>ATP</name>
        <dbReference type="ChEBI" id="CHEBI:30616"/>
    </ligand>
</feature>
<dbReference type="PATRIC" id="fig|1423755.3.peg.568"/>
<feature type="binding site" evidence="3">
    <location>
        <position position="151"/>
    </location>
    <ligand>
        <name>ATP</name>
        <dbReference type="ChEBI" id="CHEBI:30616"/>
    </ligand>
</feature>
<dbReference type="EC" id="6.3.4.-" evidence="3"/>
<comment type="catalytic activity">
    <reaction evidence="3">
        <text>cytidine(34) in elongator tRNA(Met) + acetate + ATP = N(4)-acetylcytidine(34) in elongator tRNA(Met) + AMP + diphosphate</text>
        <dbReference type="Rhea" id="RHEA:58144"/>
        <dbReference type="Rhea" id="RHEA-COMP:10693"/>
        <dbReference type="Rhea" id="RHEA-COMP:10694"/>
        <dbReference type="ChEBI" id="CHEBI:30089"/>
        <dbReference type="ChEBI" id="CHEBI:30616"/>
        <dbReference type="ChEBI" id="CHEBI:33019"/>
        <dbReference type="ChEBI" id="CHEBI:74900"/>
        <dbReference type="ChEBI" id="CHEBI:82748"/>
        <dbReference type="ChEBI" id="CHEBI:456215"/>
    </reaction>
</comment>
<dbReference type="GO" id="GO:0016879">
    <property type="term" value="F:ligase activity, forming carbon-nitrogen bonds"/>
    <property type="evidence" value="ECO:0007669"/>
    <property type="project" value="UniProtKB-UniRule"/>
</dbReference>
<dbReference type="AlphaFoldDB" id="A0A0R1WMM8"/>
<feature type="binding site" evidence="3">
    <location>
        <begin position="176"/>
        <end position="177"/>
    </location>
    <ligand>
        <name>ATP</name>
        <dbReference type="ChEBI" id="CHEBI:30616"/>
    </ligand>
</feature>
<dbReference type="eggNOG" id="COG1323">
    <property type="taxonomic scope" value="Bacteria"/>
</dbReference>
<sequence>MKVIGIIAEYNPFHNGHLHQILQVKQNNPEAMLVVAMSGNLLQRGEPAIFDKWVRTEVALKNGVDVVLEIPVEGSLQSADKFAEAGIRTLMDFGVDELYFGAEHSEYDFLDYAQKIRNLDTSKFKEYDSSFAKQIQNAVSEKIGHDLTNPNDLLGLSYAKAVLKFKAKIKLVPIQRINAEYHDAFLPDKGEIASATAIRHALFQSDEPIAKYVPQNVTYDNLQKVSWEDLWPYLRYKLITTDLNELKKISGVVEGIENRLVKYANELPKETTFETWLQKVKSKRFTYTRLTRIASSILIDLKKTEVQAYEKVPFYRLLGFTSKGRKVLNTAKKQLNYTMYTKISQDDKDGKYAVNYRTGKVYSLVTGVQQDLKRAPLMIK</sequence>
<proteinExistence type="inferred from homology"/>
<evidence type="ECO:0000256" key="3">
    <source>
        <dbReference type="HAMAP-Rule" id="MF_01539"/>
    </source>
</evidence>
<protein>
    <recommendedName>
        <fullName evidence="3">tRNA(Met) cytidine acetate ligase</fullName>
        <ecNumber evidence="3">6.3.4.-</ecNumber>
    </recommendedName>
</protein>
<comment type="function">
    <text evidence="3">Catalyzes the formation of N(4)-acetylcytidine (ac(4)C) at the wobble position of elongator tRNA(Met), using acetate and ATP as substrates. First activates an acetate ion to form acetyladenylate (Ac-AMP) and then transfers the acetyl group to tRNA to form ac(4)C34.</text>
</comment>
<dbReference type="InterPro" id="IPR008513">
    <property type="entry name" value="tRNA(Met)_cyd_acetate_ligase"/>
</dbReference>
<accession>A0A0R1WMM8</accession>
<comment type="similarity">
    <text evidence="3">Belongs to the TmcAL family.</text>
</comment>
<evidence type="ECO:0000256" key="2">
    <source>
        <dbReference type="ARBA" id="ARBA00022694"/>
    </source>
</evidence>
<dbReference type="SUPFAM" id="SSF52374">
    <property type="entry name" value="Nucleotidylyl transferase"/>
    <property type="match status" value="1"/>
</dbReference>
<dbReference type="RefSeq" id="WP_025021895.1">
    <property type="nucleotide sequence ID" value="NZ_AZGD01000090.1"/>
</dbReference>
<dbReference type="Proteomes" id="UP000051054">
    <property type="component" value="Unassembled WGS sequence"/>
</dbReference>
<evidence type="ECO:0000313" key="5">
    <source>
        <dbReference type="Proteomes" id="UP000051054"/>
    </source>
</evidence>
<name>A0A0R1WMM8_9LACO</name>
<dbReference type="GO" id="GO:0005524">
    <property type="term" value="F:ATP binding"/>
    <property type="evidence" value="ECO:0007669"/>
    <property type="project" value="UniProtKB-KW"/>
</dbReference>
<dbReference type="EMBL" id="AZGD01000090">
    <property type="protein sequence ID" value="KRM18733.1"/>
    <property type="molecule type" value="Genomic_DNA"/>
</dbReference>
<keyword evidence="1 3" id="KW-0436">Ligase</keyword>
<keyword evidence="2 3" id="KW-0819">tRNA processing</keyword>
<evidence type="ECO:0000256" key="1">
    <source>
        <dbReference type="ARBA" id="ARBA00022598"/>
    </source>
</evidence>
<keyword evidence="3" id="KW-0694">RNA-binding</keyword>
<dbReference type="Gene3D" id="3.40.50.620">
    <property type="entry name" value="HUPs"/>
    <property type="match status" value="1"/>
</dbReference>
<keyword evidence="4" id="KW-0808">Transferase</keyword>
<reference evidence="4 5" key="1">
    <citation type="journal article" date="2015" name="Genome Announc.">
        <title>Expanding the biotechnology potential of lactobacilli through comparative genomics of 213 strains and associated genera.</title>
        <authorList>
            <person name="Sun Z."/>
            <person name="Harris H.M."/>
            <person name="McCann A."/>
            <person name="Guo C."/>
            <person name="Argimon S."/>
            <person name="Zhang W."/>
            <person name="Yang X."/>
            <person name="Jeffery I.B."/>
            <person name="Cooney J.C."/>
            <person name="Kagawa T.F."/>
            <person name="Liu W."/>
            <person name="Song Y."/>
            <person name="Salvetti E."/>
            <person name="Wrobel A."/>
            <person name="Rasinkangas P."/>
            <person name="Parkhill J."/>
            <person name="Rea M.C."/>
            <person name="O'Sullivan O."/>
            <person name="Ritari J."/>
            <person name="Douillard F.P."/>
            <person name="Paul Ross R."/>
            <person name="Yang R."/>
            <person name="Briner A.E."/>
            <person name="Felis G.E."/>
            <person name="de Vos W.M."/>
            <person name="Barrangou R."/>
            <person name="Klaenhammer T.R."/>
            <person name="Caufield P.W."/>
            <person name="Cui Y."/>
            <person name="Zhang H."/>
            <person name="O'Toole P.W."/>
        </authorList>
    </citation>
    <scope>NUCLEOTIDE SEQUENCE [LARGE SCALE GENOMIC DNA]</scope>
    <source>
        <strain evidence="4 5">DSM 18933</strain>
    </source>
</reference>
<dbReference type="OrthoDB" id="9769796at2"/>
<dbReference type="PANTHER" id="PTHR37825:SF1">
    <property type="entry name" value="TRNA(MET) CYTIDINE ACETATE LIGASE"/>
    <property type="match status" value="1"/>
</dbReference>
<comment type="caution">
    <text evidence="4">The sequence shown here is derived from an EMBL/GenBank/DDBJ whole genome shotgun (WGS) entry which is preliminary data.</text>
</comment>
<dbReference type="STRING" id="1423755.FC40_GL000515"/>
<dbReference type="GO" id="GO:0006400">
    <property type="term" value="P:tRNA modification"/>
    <property type="evidence" value="ECO:0007669"/>
    <property type="project" value="UniProtKB-UniRule"/>
</dbReference>
<keyword evidence="3" id="KW-0067">ATP-binding</keyword>
<comment type="subcellular location">
    <subcellularLocation>
        <location evidence="3">Cytoplasm</location>
    </subcellularLocation>
</comment>
<dbReference type="PANTHER" id="PTHR37825">
    <property type="entry name" value="TRNA(MET) CYTIDINE ACETATE LIGASE"/>
    <property type="match status" value="1"/>
</dbReference>
<keyword evidence="5" id="KW-1185">Reference proteome</keyword>
<dbReference type="Pfam" id="PF05636">
    <property type="entry name" value="HIGH_NTase1"/>
    <property type="match status" value="1"/>
</dbReference>
<gene>
    <name evidence="3" type="primary">tmcAL</name>
    <name evidence="4" type="ORF">FC40_GL000515</name>
</gene>
<dbReference type="InterPro" id="IPR014729">
    <property type="entry name" value="Rossmann-like_a/b/a_fold"/>
</dbReference>
<keyword evidence="3" id="KW-0547">Nucleotide-binding</keyword>
<organism evidence="4 5">
    <name type="scientific">Ligilactobacillus hayakitensis DSM 18933 = JCM 14209</name>
    <dbReference type="NCBI Taxonomy" id="1423755"/>
    <lineage>
        <taxon>Bacteria</taxon>
        <taxon>Bacillati</taxon>
        <taxon>Bacillota</taxon>
        <taxon>Bacilli</taxon>
        <taxon>Lactobacillales</taxon>
        <taxon>Lactobacillaceae</taxon>
        <taxon>Ligilactobacillus</taxon>
    </lineage>
</organism>
<dbReference type="GO" id="GO:0016740">
    <property type="term" value="F:transferase activity"/>
    <property type="evidence" value="ECO:0007669"/>
    <property type="project" value="UniProtKB-KW"/>
</dbReference>
<keyword evidence="3" id="KW-0963">Cytoplasm</keyword>
<dbReference type="GO" id="GO:0000049">
    <property type="term" value="F:tRNA binding"/>
    <property type="evidence" value="ECO:0007669"/>
    <property type="project" value="UniProtKB-KW"/>
</dbReference>
<dbReference type="GO" id="GO:0005737">
    <property type="term" value="C:cytoplasm"/>
    <property type="evidence" value="ECO:0007669"/>
    <property type="project" value="UniProtKB-SubCell"/>
</dbReference>
<dbReference type="HAMAP" id="MF_01539">
    <property type="entry name" value="TmcAL"/>
    <property type="match status" value="1"/>
</dbReference>
<evidence type="ECO:0000313" key="4">
    <source>
        <dbReference type="EMBL" id="KRM18733.1"/>
    </source>
</evidence>
<dbReference type="NCBIfam" id="NF010191">
    <property type="entry name" value="PRK13670.1"/>
    <property type="match status" value="1"/>
</dbReference>